<sequence>MSQDILNSLIIQAQKETVEGVQNLIEEKGIKQKMLKEAQNFAQAAANHLTDESYPEPQTFEGINLNEDPNDPNATAQFEYYLVLDYLESIGLKFAPTVFRYESQNPTLLSDRSNLGSNFRLPSYDRTPILVQLIERLRKYKEGQ</sequence>
<protein>
    <recommendedName>
        <fullName evidence="3">LisH domain-containing protein</fullName>
    </recommendedName>
</protein>
<name>A0ABR2KVZ2_9EUKA</name>
<keyword evidence="2" id="KW-1185">Reference proteome</keyword>
<evidence type="ECO:0000313" key="2">
    <source>
        <dbReference type="Proteomes" id="UP001470230"/>
    </source>
</evidence>
<dbReference type="EMBL" id="JAPFFF010000003">
    <property type="protein sequence ID" value="KAK8894632.1"/>
    <property type="molecule type" value="Genomic_DNA"/>
</dbReference>
<dbReference type="Gene3D" id="1.20.960.40">
    <property type="match status" value="1"/>
</dbReference>
<dbReference type="Proteomes" id="UP001470230">
    <property type="component" value="Unassembled WGS sequence"/>
</dbReference>
<evidence type="ECO:0008006" key="3">
    <source>
        <dbReference type="Google" id="ProtNLM"/>
    </source>
</evidence>
<accession>A0ABR2KVZ2</accession>
<proteinExistence type="predicted"/>
<organism evidence="1 2">
    <name type="scientific">Tritrichomonas musculus</name>
    <dbReference type="NCBI Taxonomy" id="1915356"/>
    <lineage>
        <taxon>Eukaryota</taxon>
        <taxon>Metamonada</taxon>
        <taxon>Parabasalia</taxon>
        <taxon>Tritrichomonadida</taxon>
        <taxon>Tritrichomonadidae</taxon>
        <taxon>Tritrichomonas</taxon>
    </lineage>
</organism>
<reference evidence="1 2" key="1">
    <citation type="submission" date="2024-04" db="EMBL/GenBank/DDBJ databases">
        <title>Tritrichomonas musculus Genome.</title>
        <authorList>
            <person name="Alves-Ferreira E."/>
            <person name="Grigg M."/>
            <person name="Lorenzi H."/>
            <person name="Galac M."/>
        </authorList>
    </citation>
    <scope>NUCLEOTIDE SEQUENCE [LARGE SCALE GENOMIC DNA]</scope>
    <source>
        <strain evidence="1 2">EAF2021</strain>
    </source>
</reference>
<gene>
    <name evidence="1" type="ORF">M9Y10_023069</name>
</gene>
<comment type="caution">
    <text evidence="1">The sequence shown here is derived from an EMBL/GenBank/DDBJ whole genome shotgun (WGS) entry which is preliminary data.</text>
</comment>
<evidence type="ECO:0000313" key="1">
    <source>
        <dbReference type="EMBL" id="KAK8894632.1"/>
    </source>
</evidence>